<feature type="region of interest" description="Disordered" evidence="2">
    <location>
        <begin position="771"/>
        <end position="790"/>
    </location>
</feature>
<protein>
    <submittedName>
        <fullName evidence="4">Nephrocystin-3 isoform X1</fullName>
    </submittedName>
</protein>
<dbReference type="AlphaFoldDB" id="A0A314XV85"/>
<dbReference type="Pfam" id="PF13181">
    <property type="entry name" value="TPR_8"/>
    <property type="match status" value="1"/>
</dbReference>
<dbReference type="Gene3D" id="1.25.40.10">
    <property type="entry name" value="Tetratricopeptide repeat domain"/>
    <property type="match status" value="2"/>
</dbReference>
<evidence type="ECO:0000256" key="3">
    <source>
        <dbReference type="SAM" id="Phobius"/>
    </source>
</evidence>
<dbReference type="PROSITE" id="PS50005">
    <property type="entry name" value="TPR"/>
    <property type="match status" value="1"/>
</dbReference>
<dbReference type="PANTHER" id="PTHR33868:SF18">
    <property type="entry name" value="TRANSMEMBRANE PROTEIN"/>
    <property type="match status" value="1"/>
</dbReference>
<feature type="compositionally biased region" description="Basic and acidic residues" evidence="2">
    <location>
        <begin position="641"/>
        <end position="658"/>
    </location>
</feature>
<gene>
    <name evidence="4" type="ORF">Pyn_23257</name>
</gene>
<evidence type="ECO:0000256" key="2">
    <source>
        <dbReference type="SAM" id="MobiDB-lite"/>
    </source>
</evidence>
<evidence type="ECO:0000313" key="4">
    <source>
        <dbReference type="EMBL" id="PQP95213.1"/>
    </source>
</evidence>
<dbReference type="InterPro" id="IPR019734">
    <property type="entry name" value="TPR_rpt"/>
</dbReference>
<feature type="region of interest" description="Disordered" evidence="2">
    <location>
        <begin position="636"/>
        <end position="658"/>
    </location>
</feature>
<keyword evidence="3" id="KW-0812">Transmembrane</keyword>
<dbReference type="OrthoDB" id="1920951at2759"/>
<keyword evidence="5" id="KW-1185">Reference proteome</keyword>
<dbReference type="PANTHER" id="PTHR33868">
    <property type="entry name" value="EXPRESSED PROTEIN"/>
    <property type="match status" value="1"/>
</dbReference>
<dbReference type="InterPro" id="IPR011990">
    <property type="entry name" value="TPR-like_helical_dom_sf"/>
</dbReference>
<feature type="compositionally biased region" description="Polar residues" evidence="2">
    <location>
        <begin position="780"/>
        <end position="789"/>
    </location>
</feature>
<dbReference type="SMART" id="SM00028">
    <property type="entry name" value="TPR"/>
    <property type="match status" value="3"/>
</dbReference>
<accession>A0A314XV85</accession>
<dbReference type="Pfam" id="PF13424">
    <property type="entry name" value="TPR_12"/>
    <property type="match status" value="2"/>
</dbReference>
<name>A0A314XV85_PRUYE</name>
<evidence type="ECO:0000313" key="5">
    <source>
        <dbReference type="Proteomes" id="UP000250321"/>
    </source>
</evidence>
<keyword evidence="3" id="KW-0472">Membrane</keyword>
<feature type="transmembrane region" description="Helical" evidence="3">
    <location>
        <begin position="917"/>
        <end position="940"/>
    </location>
</feature>
<dbReference type="Proteomes" id="UP000250321">
    <property type="component" value="Unassembled WGS sequence"/>
</dbReference>
<keyword evidence="3" id="KW-1133">Transmembrane helix</keyword>
<dbReference type="SUPFAM" id="SSF48452">
    <property type="entry name" value="TPR-like"/>
    <property type="match status" value="1"/>
</dbReference>
<sequence length="943" mass="105594">MAASLLLPSPFFNTYWMSKVCLHHIQSGHFHKGLTCFSGYTDVAGQKSHVSNSNNFQRSVTSFQNSSDKLDGMKDFERELQELFDEVKMMIMMGNQNDAIDLLQANYEAVKERMNAGVRGIEEAATIDIIALGYMAIGDLKFVDSLLDMLNEVVDSLKDDEPLLDSVLVHMGSMYSTLGKFEKSMSAYRRAIGNMENIYVLSSIGRTSKAVEFYHRAISLLESSRGAESEDLVIPLFGVGSLLLKEGKPVEAETPFLRIFNIYKKLYGENDGRVGLAMCSLAHVKCAVGDANEAISLYRKALQVITTSNYMALDDSIMEKMRIDLAELLHAVGRGKEGRELLEQCLMITEKYKGKEDPSSATHLINLATSHSRSKNYVEAERLLRTSLERDEEAEQLALDALHIREKAFGKDTLPVAEALDCLVSIQTRLMKDDEELLEQLKRVLSIQEKEFGPEDITACIIIAINGDVGANKEGGLCVCVCVFGSQNRCKIQSTRLPLKIDKAWQQQKHELHGSVEQTVVLSKKIASENAPEGIDHFTPGCMPYNPSSELAPNTKWWLNLEPNFGSQKEFTYEQLKLLEAELEDLNSGFVNKPAIISDYYQCNGVIRNQNDIKSTVDSFVEQPCKVSVTCTKNDQSKGMQELKAETGNDPQLPKKRDPGEFWYSDDHLMNLDSFNCLSYEEPKKLSSGLESQWVGTEKTEPWWRSAGKDELASLVAQKSLEHIENCDLPRPQIKYRRKGPSAFDPNPSIDQMAELGFSNMDTYTWGSFTSGHSTHESDSPSSQNNDYGTISKDEVATQNNAEDDRSKAELLEALCHSQTRARKAEEAAQQAYTEKEHIITLFLKQASQLFAYKQWLQLLQLENLCLQRNSKKEPISGLFPACFPWSPYKGKHMKKGQRKAGKRSGRPRYEISKGAVAFALGLGLAGAGLLLGWTMGWLFPTI</sequence>
<reference evidence="4 5" key="1">
    <citation type="submission" date="2018-02" db="EMBL/GenBank/DDBJ databases">
        <title>Draft genome of wild Prunus yedoensis var. nudiflora.</title>
        <authorList>
            <person name="Baek S."/>
            <person name="Kim J.-H."/>
            <person name="Choi K."/>
            <person name="Kim G.-B."/>
            <person name="Cho A."/>
            <person name="Jang H."/>
            <person name="Shin C.-H."/>
            <person name="Yu H.-J."/>
            <person name="Mun J.-H."/>
        </authorList>
    </citation>
    <scope>NUCLEOTIDE SEQUENCE [LARGE SCALE GENOMIC DNA]</scope>
    <source>
        <strain evidence="5">cv. Jeju island</strain>
        <tissue evidence="4">Leaf</tissue>
    </source>
</reference>
<dbReference type="EMBL" id="PJQY01002269">
    <property type="protein sequence ID" value="PQP95213.1"/>
    <property type="molecule type" value="Genomic_DNA"/>
</dbReference>
<feature type="repeat" description="TPR" evidence="1">
    <location>
        <begin position="165"/>
        <end position="198"/>
    </location>
</feature>
<organism evidence="4 5">
    <name type="scientific">Prunus yedoensis var. nudiflora</name>
    <dbReference type="NCBI Taxonomy" id="2094558"/>
    <lineage>
        <taxon>Eukaryota</taxon>
        <taxon>Viridiplantae</taxon>
        <taxon>Streptophyta</taxon>
        <taxon>Embryophyta</taxon>
        <taxon>Tracheophyta</taxon>
        <taxon>Spermatophyta</taxon>
        <taxon>Magnoliopsida</taxon>
        <taxon>eudicotyledons</taxon>
        <taxon>Gunneridae</taxon>
        <taxon>Pentapetalae</taxon>
        <taxon>rosids</taxon>
        <taxon>fabids</taxon>
        <taxon>Rosales</taxon>
        <taxon>Rosaceae</taxon>
        <taxon>Amygdaloideae</taxon>
        <taxon>Amygdaleae</taxon>
        <taxon>Prunus</taxon>
    </lineage>
</organism>
<keyword evidence="1" id="KW-0802">TPR repeat</keyword>
<comment type="caution">
    <text evidence="4">The sequence shown here is derived from an EMBL/GenBank/DDBJ whole genome shotgun (WGS) entry which is preliminary data.</text>
</comment>
<evidence type="ECO:0000256" key="1">
    <source>
        <dbReference type="PROSITE-ProRule" id="PRU00339"/>
    </source>
</evidence>
<dbReference type="STRING" id="2094558.A0A314XV85"/>
<proteinExistence type="predicted"/>